<feature type="signal peptide" evidence="2">
    <location>
        <begin position="1"/>
        <end position="22"/>
    </location>
</feature>
<comment type="caution">
    <text evidence="3">The sequence shown here is derived from an EMBL/GenBank/DDBJ whole genome shotgun (WGS) entry which is preliminary data.</text>
</comment>
<gene>
    <name evidence="3" type="ORF">FB45DRAFT_314963</name>
</gene>
<keyword evidence="4" id="KW-1185">Reference proteome</keyword>
<name>A0AAD7FA61_9AGAR</name>
<dbReference type="Proteomes" id="UP001221142">
    <property type="component" value="Unassembled WGS sequence"/>
</dbReference>
<proteinExistence type="predicted"/>
<evidence type="ECO:0000256" key="1">
    <source>
        <dbReference type="SAM" id="MobiDB-lite"/>
    </source>
</evidence>
<protein>
    <recommendedName>
        <fullName evidence="5">Secreted protein</fullName>
    </recommendedName>
</protein>
<evidence type="ECO:0000313" key="4">
    <source>
        <dbReference type="Proteomes" id="UP001221142"/>
    </source>
</evidence>
<accession>A0AAD7FA61</accession>
<evidence type="ECO:0008006" key="5">
    <source>
        <dbReference type="Google" id="ProtNLM"/>
    </source>
</evidence>
<sequence length="128" mass="14420">MVPPWIVSGISALLCVLLSTRSLRRQHLQTVPGPFLAKYTNLWLAYHAYRGRRYIAVHKAHQRSMVPWCASHQTTSPSPPHTPSPSSTHKGNMHPKNRCFTTHSFVRASPRSSQRATGWTILRNGALL</sequence>
<evidence type="ECO:0000313" key="3">
    <source>
        <dbReference type="EMBL" id="KAJ7611712.1"/>
    </source>
</evidence>
<organism evidence="3 4">
    <name type="scientific">Roridomyces roridus</name>
    <dbReference type="NCBI Taxonomy" id="1738132"/>
    <lineage>
        <taxon>Eukaryota</taxon>
        <taxon>Fungi</taxon>
        <taxon>Dikarya</taxon>
        <taxon>Basidiomycota</taxon>
        <taxon>Agaricomycotina</taxon>
        <taxon>Agaricomycetes</taxon>
        <taxon>Agaricomycetidae</taxon>
        <taxon>Agaricales</taxon>
        <taxon>Marasmiineae</taxon>
        <taxon>Mycenaceae</taxon>
        <taxon>Roridomyces</taxon>
    </lineage>
</organism>
<feature type="region of interest" description="Disordered" evidence="1">
    <location>
        <begin position="69"/>
        <end position="95"/>
    </location>
</feature>
<dbReference type="EMBL" id="JARKIF010000032">
    <property type="protein sequence ID" value="KAJ7611712.1"/>
    <property type="molecule type" value="Genomic_DNA"/>
</dbReference>
<feature type="chain" id="PRO_5042059905" description="Secreted protein" evidence="2">
    <location>
        <begin position="23"/>
        <end position="128"/>
    </location>
</feature>
<keyword evidence="2" id="KW-0732">Signal</keyword>
<dbReference type="AlphaFoldDB" id="A0AAD7FA61"/>
<evidence type="ECO:0000256" key="2">
    <source>
        <dbReference type="SAM" id="SignalP"/>
    </source>
</evidence>
<reference evidence="3" key="1">
    <citation type="submission" date="2023-03" db="EMBL/GenBank/DDBJ databases">
        <title>Massive genome expansion in bonnet fungi (Mycena s.s.) driven by repeated elements and novel gene families across ecological guilds.</title>
        <authorList>
            <consortium name="Lawrence Berkeley National Laboratory"/>
            <person name="Harder C.B."/>
            <person name="Miyauchi S."/>
            <person name="Viragh M."/>
            <person name="Kuo A."/>
            <person name="Thoen E."/>
            <person name="Andreopoulos B."/>
            <person name="Lu D."/>
            <person name="Skrede I."/>
            <person name="Drula E."/>
            <person name="Henrissat B."/>
            <person name="Morin E."/>
            <person name="Kohler A."/>
            <person name="Barry K."/>
            <person name="LaButti K."/>
            <person name="Morin E."/>
            <person name="Salamov A."/>
            <person name="Lipzen A."/>
            <person name="Mereny Z."/>
            <person name="Hegedus B."/>
            <person name="Baldrian P."/>
            <person name="Stursova M."/>
            <person name="Weitz H."/>
            <person name="Taylor A."/>
            <person name="Grigoriev I.V."/>
            <person name="Nagy L.G."/>
            <person name="Martin F."/>
            <person name="Kauserud H."/>
        </authorList>
    </citation>
    <scope>NUCLEOTIDE SEQUENCE</scope>
    <source>
        <strain evidence="3">9284</strain>
    </source>
</reference>